<gene>
    <name evidence="2" type="ORF">DWZ68_05230</name>
</gene>
<accession>A0A415QMC9</accession>
<evidence type="ECO:0000313" key="3">
    <source>
        <dbReference type="Proteomes" id="UP000286038"/>
    </source>
</evidence>
<feature type="domain" description="HD-CE" evidence="1">
    <location>
        <begin position="43"/>
        <end position="167"/>
    </location>
</feature>
<organism evidence="2 3">
    <name type="scientific">Butyricimonas virosa</name>
    <dbReference type="NCBI Taxonomy" id="544645"/>
    <lineage>
        <taxon>Bacteria</taxon>
        <taxon>Pseudomonadati</taxon>
        <taxon>Bacteroidota</taxon>
        <taxon>Bacteroidia</taxon>
        <taxon>Bacteroidales</taxon>
        <taxon>Odoribacteraceae</taxon>
        <taxon>Butyricimonas</taxon>
    </lineage>
</organism>
<protein>
    <recommendedName>
        <fullName evidence="1">HD-CE domain-containing protein</fullName>
    </recommendedName>
</protein>
<evidence type="ECO:0000313" key="2">
    <source>
        <dbReference type="EMBL" id="RHM45332.1"/>
    </source>
</evidence>
<dbReference type="InterPro" id="IPR056471">
    <property type="entry name" value="HD-CE"/>
</dbReference>
<proteinExistence type="predicted"/>
<name>A0A415QMC9_9BACT</name>
<sequence length="224" mass="26640">MMTFNERIDYIYKSDKFAMDEIHRIRKEMGFSLIEAFQDIFDFFENCVRAPLANESAMFIRHWQENMLSFLSELEAETIAIISDSHGWDTTDVYEMKSSAKEELVSLKYMMILIRLADLLDLANDRIDYFLLKQNRSQMSSVSRYHWISHLITERYELDVDYDTINEKELTDQPIHELIHLDIFLNTEILANIEVHKDRCKGFQAKLTKHKKIRFLKTIPNINA</sequence>
<dbReference type="EMBL" id="QRPV01000004">
    <property type="protein sequence ID" value="RHM45332.1"/>
    <property type="molecule type" value="Genomic_DNA"/>
</dbReference>
<dbReference type="Proteomes" id="UP000286038">
    <property type="component" value="Unassembled WGS sequence"/>
</dbReference>
<dbReference type="AlphaFoldDB" id="A0A415QMC9"/>
<comment type="caution">
    <text evidence="2">The sequence shown here is derived from an EMBL/GenBank/DDBJ whole genome shotgun (WGS) entry which is preliminary data.</text>
</comment>
<dbReference type="Pfam" id="PF24391">
    <property type="entry name" value="HD-CE"/>
    <property type="match status" value="1"/>
</dbReference>
<evidence type="ECO:0000259" key="1">
    <source>
        <dbReference type="Pfam" id="PF24391"/>
    </source>
</evidence>
<reference evidence="2 3" key="1">
    <citation type="submission" date="2018-08" db="EMBL/GenBank/DDBJ databases">
        <title>A genome reference for cultivated species of the human gut microbiota.</title>
        <authorList>
            <person name="Zou Y."/>
            <person name="Xue W."/>
            <person name="Luo G."/>
        </authorList>
    </citation>
    <scope>NUCLEOTIDE SEQUENCE [LARGE SCALE GENOMIC DNA]</scope>
    <source>
        <strain evidence="2 3">AF34-33</strain>
    </source>
</reference>